<dbReference type="SUPFAM" id="SSF51735">
    <property type="entry name" value="NAD(P)-binding Rossmann-fold domains"/>
    <property type="match status" value="1"/>
</dbReference>
<dbReference type="PANTHER" id="PTHR43333:SF1">
    <property type="entry name" value="D-ISOMER SPECIFIC 2-HYDROXYACID DEHYDROGENASE NAD-BINDING DOMAIN-CONTAINING PROTEIN"/>
    <property type="match status" value="1"/>
</dbReference>
<feature type="domain" description="D-isomer specific 2-hydroxyacid dehydrogenase catalytic" evidence="5">
    <location>
        <begin position="50"/>
        <end position="307"/>
    </location>
</feature>
<comment type="similarity">
    <text evidence="1 4">Belongs to the D-isomer specific 2-hydroxyacid dehydrogenase family.</text>
</comment>
<name>A0ABW5TIQ9_9ENTE</name>
<keyword evidence="8" id="KW-1185">Reference proteome</keyword>
<protein>
    <submittedName>
        <fullName evidence="7">Phosphoglycerate dehydrogenase</fullName>
    </submittedName>
</protein>
<evidence type="ECO:0000259" key="6">
    <source>
        <dbReference type="Pfam" id="PF02826"/>
    </source>
</evidence>
<evidence type="ECO:0000256" key="1">
    <source>
        <dbReference type="ARBA" id="ARBA00005854"/>
    </source>
</evidence>
<evidence type="ECO:0000313" key="7">
    <source>
        <dbReference type="EMBL" id="MFD2728814.1"/>
    </source>
</evidence>
<evidence type="ECO:0000259" key="5">
    <source>
        <dbReference type="Pfam" id="PF00389"/>
    </source>
</evidence>
<dbReference type="PANTHER" id="PTHR43333">
    <property type="entry name" value="2-HACID_DH_C DOMAIN-CONTAINING PROTEIN"/>
    <property type="match status" value="1"/>
</dbReference>
<dbReference type="InterPro" id="IPR036291">
    <property type="entry name" value="NAD(P)-bd_dom_sf"/>
</dbReference>
<evidence type="ECO:0000256" key="2">
    <source>
        <dbReference type="ARBA" id="ARBA00023002"/>
    </source>
</evidence>
<dbReference type="Pfam" id="PF02826">
    <property type="entry name" value="2-Hacid_dh_C"/>
    <property type="match status" value="1"/>
</dbReference>
<dbReference type="SUPFAM" id="SSF52283">
    <property type="entry name" value="Formate/glycerate dehydrogenase catalytic domain-like"/>
    <property type="match status" value="1"/>
</dbReference>
<dbReference type="EMBL" id="JBHUMO010000034">
    <property type="protein sequence ID" value="MFD2728814.1"/>
    <property type="molecule type" value="Genomic_DNA"/>
</dbReference>
<dbReference type="InterPro" id="IPR006140">
    <property type="entry name" value="D-isomer_DH_NAD-bd"/>
</dbReference>
<sequence>MLNYILSTRPFRTQYAEKINQLSSDYQFVYAENLPESFQWEKVVITIGWNKEWANNLLQPAANLKWVQSISAGVDYLPLKAFEQQKILLSNGSGIHAQSISDHVLGILLMKTRGLFQSLLQQQTHDWQAKTISYNNLSEQVITIIGAGQIGQELARKLTLFGCTVNGINTNGRATLHFAKMSPLRDLYDCAKESDFLINILPLTPETHHLYDERFFQAMKSTASFINVGRGPSVDNVALLNALKNNELAFASIDVADPEPLPEEDPLWNAPNLFITPHISGLTAHFQELFMNIFLENFSSFLENQKLSRNQVSLESGY</sequence>
<evidence type="ECO:0000313" key="8">
    <source>
        <dbReference type="Proteomes" id="UP001597427"/>
    </source>
</evidence>
<dbReference type="RefSeq" id="WP_379980599.1">
    <property type="nucleotide sequence ID" value="NZ_JBHUMO010000034.1"/>
</dbReference>
<proteinExistence type="inferred from homology"/>
<feature type="domain" description="D-isomer specific 2-hydroxyacid dehydrogenase NAD-binding" evidence="6">
    <location>
        <begin position="106"/>
        <end position="280"/>
    </location>
</feature>
<dbReference type="Pfam" id="PF00389">
    <property type="entry name" value="2-Hacid_dh"/>
    <property type="match status" value="1"/>
</dbReference>
<evidence type="ECO:0000256" key="3">
    <source>
        <dbReference type="ARBA" id="ARBA00023027"/>
    </source>
</evidence>
<dbReference type="CDD" id="cd12155">
    <property type="entry name" value="PGDH_1"/>
    <property type="match status" value="1"/>
</dbReference>
<reference evidence="8" key="1">
    <citation type="journal article" date="2019" name="Int. J. Syst. Evol. Microbiol.">
        <title>The Global Catalogue of Microorganisms (GCM) 10K type strain sequencing project: providing services to taxonomists for standard genome sequencing and annotation.</title>
        <authorList>
            <consortium name="The Broad Institute Genomics Platform"/>
            <consortium name="The Broad Institute Genome Sequencing Center for Infectious Disease"/>
            <person name="Wu L."/>
            <person name="Ma J."/>
        </authorList>
    </citation>
    <scope>NUCLEOTIDE SEQUENCE [LARGE SCALE GENOMIC DNA]</scope>
    <source>
        <strain evidence="8">TISTR 932</strain>
    </source>
</reference>
<evidence type="ECO:0000256" key="4">
    <source>
        <dbReference type="RuleBase" id="RU003719"/>
    </source>
</evidence>
<accession>A0ABW5TIQ9</accession>
<organism evidence="7 8">
    <name type="scientific">Enterococcus camelliae</name>
    <dbReference type="NCBI Taxonomy" id="453959"/>
    <lineage>
        <taxon>Bacteria</taxon>
        <taxon>Bacillati</taxon>
        <taxon>Bacillota</taxon>
        <taxon>Bacilli</taxon>
        <taxon>Lactobacillales</taxon>
        <taxon>Enterococcaceae</taxon>
        <taxon>Enterococcus</taxon>
    </lineage>
</organism>
<dbReference type="InterPro" id="IPR006139">
    <property type="entry name" value="D-isomer_2_OHA_DH_cat_dom"/>
</dbReference>
<keyword evidence="2 4" id="KW-0560">Oxidoreductase</keyword>
<comment type="caution">
    <text evidence="7">The sequence shown here is derived from an EMBL/GenBank/DDBJ whole genome shotgun (WGS) entry which is preliminary data.</text>
</comment>
<dbReference type="Proteomes" id="UP001597427">
    <property type="component" value="Unassembled WGS sequence"/>
</dbReference>
<keyword evidence="3" id="KW-0520">NAD</keyword>
<gene>
    <name evidence="7" type="ORF">ACFSR0_05160</name>
</gene>
<dbReference type="Gene3D" id="3.40.50.720">
    <property type="entry name" value="NAD(P)-binding Rossmann-like Domain"/>
    <property type="match status" value="2"/>
</dbReference>